<feature type="domain" description="VTT" evidence="2">
    <location>
        <begin position="68"/>
        <end position="182"/>
    </location>
</feature>
<dbReference type="Proteomes" id="UP000193391">
    <property type="component" value="Unassembled WGS sequence"/>
</dbReference>
<proteinExistence type="predicted"/>
<feature type="transmembrane region" description="Helical" evidence="1">
    <location>
        <begin position="130"/>
        <end position="155"/>
    </location>
</feature>
<feature type="transmembrane region" description="Helical" evidence="1">
    <location>
        <begin position="77"/>
        <end position="103"/>
    </location>
</feature>
<gene>
    <name evidence="3" type="ORF">TMES_16605</name>
</gene>
<name>A0A1Y2KXL3_9PROT</name>
<keyword evidence="1" id="KW-1133">Transmembrane helix</keyword>
<evidence type="ECO:0000256" key="1">
    <source>
        <dbReference type="SAM" id="Phobius"/>
    </source>
</evidence>
<dbReference type="PANTHER" id="PTHR46826:SF1">
    <property type="entry name" value="TVP38_TMEM64 FAMILY MEMBRANE PROTEIN YDJX"/>
    <property type="match status" value="1"/>
</dbReference>
<keyword evidence="1" id="KW-0472">Membrane</keyword>
<dbReference type="PANTHER" id="PTHR46826">
    <property type="match status" value="1"/>
</dbReference>
<feature type="transmembrane region" description="Helical" evidence="1">
    <location>
        <begin position="46"/>
        <end position="65"/>
    </location>
</feature>
<dbReference type="InterPro" id="IPR053240">
    <property type="entry name" value="VTT_domain"/>
</dbReference>
<dbReference type="InterPro" id="IPR032816">
    <property type="entry name" value="VTT_dom"/>
</dbReference>
<dbReference type="Pfam" id="PF09335">
    <property type="entry name" value="VTT_dom"/>
    <property type="match status" value="1"/>
</dbReference>
<evidence type="ECO:0000313" key="4">
    <source>
        <dbReference type="Proteomes" id="UP000193391"/>
    </source>
</evidence>
<comment type="caution">
    <text evidence="3">The sequence shown here is derived from an EMBL/GenBank/DDBJ whole genome shotgun (WGS) entry which is preliminary data.</text>
</comment>
<reference evidence="3 4" key="1">
    <citation type="submission" date="2014-03" db="EMBL/GenBank/DDBJ databases">
        <title>The draft genome sequence of Thalassospira mesophila JCM 18969.</title>
        <authorList>
            <person name="Lai Q."/>
            <person name="Shao Z."/>
        </authorList>
    </citation>
    <scope>NUCLEOTIDE SEQUENCE [LARGE SCALE GENOMIC DNA]</scope>
    <source>
        <strain evidence="3 4">JCM 18969</strain>
    </source>
</reference>
<evidence type="ECO:0000259" key="2">
    <source>
        <dbReference type="Pfam" id="PF09335"/>
    </source>
</evidence>
<feature type="transmembrane region" description="Helical" evidence="1">
    <location>
        <begin position="200"/>
        <end position="221"/>
    </location>
</feature>
<organism evidence="3 4">
    <name type="scientific">Thalassospira mesophila</name>
    <dbReference type="NCBI Taxonomy" id="1293891"/>
    <lineage>
        <taxon>Bacteria</taxon>
        <taxon>Pseudomonadati</taxon>
        <taxon>Pseudomonadota</taxon>
        <taxon>Alphaproteobacteria</taxon>
        <taxon>Rhodospirillales</taxon>
        <taxon>Thalassospiraceae</taxon>
        <taxon>Thalassospira</taxon>
    </lineage>
</organism>
<accession>A0A1Y2KXL3</accession>
<keyword evidence="1" id="KW-0812">Transmembrane</keyword>
<sequence length="234" mass="25426">MKRLLPVGILVLGLCAAWYFGATEFLSFDTLRSHRTEMQNLVQQNPVTSVIGFIVIYIVVVALSLPAGSMLTIIGGFLFGVTAGTIYVVIAATLGAVIVYLAARYAFYDYMHAKAGHALRKMQQGFAEDALSYLMVLRLVPLFPFWLVNLVPALLGVKLRPFILGTMVGIIPGTFVYVSIGDGLGALFDQGKMPDFGIIFEPRILTPIIGLAVLALIPVAYKKYRKHKAGTPAS</sequence>
<dbReference type="EMBL" id="JFKA01000008">
    <property type="protein sequence ID" value="OSQ37077.1"/>
    <property type="molecule type" value="Genomic_DNA"/>
</dbReference>
<feature type="transmembrane region" description="Helical" evidence="1">
    <location>
        <begin position="162"/>
        <end position="180"/>
    </location>
</feature>
<evidence type="ECO:0000313" key="3">
    <source>
        <dbReference type="EMBL" id="OSQ37077.1"/>
    </source>
</evidence>
<keyword evidence="4" id="KW-1185">Reference proteome</keyword>
<dbReference type="AlphaFoldDB" id="A0A1Y2KXL3"/>
<protein>
    <submittedName>
        <fullName evidence="3">Membrane protein</fullName>
    </submittedName>
</protein>
<dbReference type="STRING" id="1293891.TMES_16605"/>